<dbReference type="PROSITE" id="PS51257">
    <property type="entry name" value="PROKAR_LIPOPROTEIN"/>
    <property type="match status" value="1"/>
</dbReference>
<dbReference type="InterPro" id="IPR050904">
    <property type="entry name" value="Adhesion/Biosynth-related"/>
</dbReference>
<dbReference type="InterPro" id="IPR000782">
    <property type="entry name" value="FAS1_domain"/>
</dbReference>
<dbReference type="PROSITE" id="PS50213">
    <property type="entry name" value="FAS1"/>
    <property type="match status" value="1"/>
</dbReference>
<evidence type="ECO:0000313" key="3">
    <source>
        <dbReference type="Proteomes" id="UP000321129"/>
    </source>
</evidence>
<name>A0A5C6U9D3_9SPHN</name>
<dbReference type="PANTHER" id="PTHR10900:SF77">
    <property type="entry name" value="FI19380P1"/>
    <property type="match status" value="1"/>
</dbReference>
<dbReference type="PANTHER" id="PTHR10900">
    <property type="entry name" value="PERIOSTIN-RELATED"/>
    <property type="match status" value="1"/>
</dbReference>
<evidence type="ECO:0000313" key="2">
    <source>
        <dbReference type="EMBL" id="TXC68138.1"/>
    </source>
</evidence>
<dbReference type="Pfam" id="PF02469">
    <property type="entry name" value="Fasciclin"/>
    <property type="match status" value="1"/>
</dbReference>
<comment type="caution">
    <text evidence="2">The sequence shown here is derived from an EMBL/GenBank/DDBJ whole genome shotgun (WGS) entry which is preliminary data.</text>
</comment>
<evidence type="ECO:0000259" key="1">
    <source>
        <dbReference type="PROSITE" id="PS50213"/>
    </source>
</evidence>
<accession>A0A5C6U9D3</accession>
<protein>
    <submittedName>
        <fullName evidence="2">Fasciclin domain-containing protein</fullName>
    </submittedName>
</protein>
<dbReference type="RefSeq" id="WP_147123358.1">
    <property type="nucleotide sequence ID" value="NZ_VOPY01000003.1"/>
</dbReference>
<dbReference type="GO" id="GO:0005615">
    <property type="term" value="C:extracellular space"/>
    <property type="evidence" value="ECO:0007669"/>
    <property type="project" value="TreeGrafter"/>
</dbReference>
<dbReference type="AlphaFoldDB" id="A0A5C6U9D3"/>
<gene>
    <name evidence="2" type="ORF">FSZ31_10570</name>
</gene>
<sequence>MGATRGNIGIALACALALAGCGDKAARNEADAVIASDVESLALPAANEEAIANTVVESIRRLPDTTKFMAALTASGVGEVLTHGGPYTLFVPTDSAFDELPNGQFDTLTMPENKARLAGIVNSHVVNGALQVSDLRALVKKGEGSAVVKTLAGSDLTVKAEGDMITVTDATGKVATIGGTDIAAGNGMIHPIDKLLSPGPG</sequence>
<dbReference type="OrthoDB" id="9800666at2"/>
<dbReference type="InterPro" id="IPR036378">
    <property type="entry name" value="FAS1_dom_sf"/>
</dbReference>
<dbReference type="Proteomes" id="UP000321129">
    <property type="component" value="Unassembled WGS sequence"/>
</dbReference>
<dbReference type="FunFam" id="2.30.180.10:FF:000032">
    <property type="entry name" value="Fasciclin domain-containing protein, putative"/>
    <property type="match status" value="1"/>
</dbReference>
<feature type="domain" description="FAS1" evidence="1">
    <location>
        <begin position="52"/>
        <end position="196"/>
    </location>
</feature>
<dbReference type="SMART" id="SM00554">
    <property type="entry name" value="FAS1"/>
    <property type="match status" value="1"/>
</dbReference>
<organism evidence="2 3">
    <name type="scientific">Flavisphingopyxis soli</name>
    <dbReference type="NCBI Taxonomy" id="2601267"/>
    <lineage>
        <taxon>Bacteria</taxon>
        <taxon>Pseudomonadati</taxon>
        <taxon>Pseudomonadota</taxon>
        <taxon>Alphaproteobacteria</taxon>
        <taxon>Sphingomonadales</taxon>
        <taxon>Sphingopyxidaceae</taxon>
        <taxon>Flavisphingopyxis</taxon>
    </lineage>
</organism>
<proteinExistence type="predicted"/>
<dbReference type="Gene3D" id="2.30.180.10">
    <property type="entry name" value="FAS1 domain"/>
    <property type="match status" value="1"/>
</dbReference>
<keyword evidence="3" id="KW-1185">Reference proteome</keyword>
<reference evidence="2 3" key="1">
    <citation type="submission" date="2019-08" db="EMBL/GenBank/DDBJ databases">
        <title>Sphingorhabdus soil sp. nov., isolated from arctic soil.</title>
        <authorList>
            <person name="Liu Y."/>
        </authorList>
    </citation>
    <scope>NUCLEOTIDE SEQUENCE [LARGE SCALE GENOMIC DNA]</scope>
    <source>
        <strain evidence="2 3">D-2Q-5-6</strain>
    </source>
</reference>
<dbReference type="SUPFAM" id="SSF82153">
    <property type="entry name" value="FAS1 domain"/>
    <property type="match status" value="1"/>
</dbReference>
<dbReference type="EMBL" id="VOPY01000003">
    <property type="protein sequence ID" value="TXC68138.1"/>
    <property type="molecule type" value="Genomic_DNA"/>
</dbReference>